<dbReference type="OrthoDB" id="5429468at2759"/>
<proteinExistence type="predicted"/>
<dbReference type="Proteomes" id="UP000030651">
    <property type="component" value="Unassembled WGS sequence"/>
</dbReference>
<dbReference type="GeneID" id="19269700"/>
<dbReference type="OMA" id="NTRFEEC"/>
<dbReference type="eggNOG" id="ENOG502TBMM">
    <property type="taxonomic scope" value="Eukaryota"/>
</dbReference>
<reference evidence="4" key="1">
    <citation type="journal article" date="2015" name="BMC Genomics">
        <title>Genomic and transcriptomic analysis of the endophytic fungus Pestalotiopsis fici reveals its lifestyle and high potential for synthesis of natural products.</title>
        <authorList>
            <person name="Wang X."/>
            <person name="Zhang X."/>
            <person name="Liu L."/>
            <person name="Xiang M."/>
            <person name="Wang W."/>
            <person name="Sun X."/>
            <person name="Che Y."/>
            <person name="Guo L."/>
            <person name="Liu G."/>
            <person name="Guo L."/>
            <person name="Wang C."/>
            <person name="Yin W.B."/>
            <person name="Stadler M."/>
            <person name="Zhang X."/>
            <person name="Liu X."/>
        </authorList>
    </citation>
    <scope>NUCLEOTIDE SEQUENCE [LARGE SCALE GENOMIC DNA]</scope>
    <source>
        <strain evidence="4">W106-1 / CGMCC3.15140</strain>
    </source>
</reference>
<evidence type="ECO:0000313" key="3">
    <source>
        <dbReference type="EMBL" id="ETS82811.1"/>
    </source>
</evidence>
<accession>W3XCB8</accession>
<sequence>MPHHRRNYYPPVNGANRYYGGSRPIPQHNHGNMHGSSHTPEHPKLSYLARFLQFVFALCLVGIVAIVIAMFKTRNSIGGGAAYGTPEYALFKNTNFSQCASAPLEAVDCAALRANGFGQGNVSFPGVEQGGFVLYSRAKNYTSDDDISSETDSTLGWCEMMSCFSDFKVLPSTPKPSALKPSNISVWMTINITALVAATNLRKFASGDKALRPGDGLVVSYVASSTVFWWAMFFRWATNPAYYAANSLVSWISVWQQAYISERLADRRSVRTWILWILTGLQAIGACVQLGYNWGQFKPTGVDLVPRYDCLQSGILGAPGNSSCSAEQLCSKSWLYSAPQWDFDLMASMSDGSSMLAFCWGFIKVMLLCVVIPSIILFGLPILAPLILFVIQLIAKGPKTRDEPGMVVKVSRVGGYFFALLFGLVAGIAMFATIPKGWNADAREATIAYDLNCTAVHVTISQWRSYYDIPDDRVLRIAQELLNV</sequence>
<dbReference type="KEGG" id="pfy:PFICI_04687"/>
<dbReference type="InParanoid" id="W3XCB8"/>
<dbReference type="EMBL" id="KI912111">
    <property type="protein sequence ID" value="ETS82811.1"/>
    <property type="molecule type" value="Genomic_DNA"/>
</dbReference>
<protein>
    <submittedName>
        <fullName evidence="3">Uncharacterized protein</fullName>
    </submittedName>
</protein>
<feature type="transmembrane region" description="Helical" evidence="2">
    <location>
        <begin position="415"/>
        <end position="434"/>
    </location>
</feature>
<dbReference type="RefSeq" id="XP_007831459.1">
    <property type="nucleotide sequence ID" value="XM_007833268.1"/>
</dbReference>
<keyword evidence="2" id="KW-0472">Membrane</keyword>
<name>W3XCB8_PESFW</name>
<keyword evidence="2" id="KW-1133">Transmembrane helix</keyword>
<gene>
    <name evidence="3" type="ORF">PFICI_04687</name>
</gene>
<feature type="region of interest" description="Disordered" evidence="1">
    <location>
        <begin position="20"/>
        <end position="39"/>
    </location>
</feature>
<dbReference type="HOGENOM" id="CLU_567573_0_0_1"/>
<dbReference type="AlphaFoldDB" id="W3XCB8"/>
<evidence type="ECO:0000313" key="4">
    <source>
        <dbReference type="Proteomes" id="UP000030651"/>
    </source>
</evidence>
<evidence type="ECO:0000256" key="1">
    <source>
        <dbReference type="SAM" id="MobiDB-lite"/>
    </source>
</evidence>
<feature type="transmembrane region" description="Helical" evidence="2">
    <location>
        <begin position="273"/>
        <end position="292"/>
    </location>
</feature>
<feature type="transmembrane region" description="Helical" evidence="2">
    <location>
        <begin position="375"/>
        <end position="395"/>
    </location>
</feature>
<organism evidence="3 4">
    <name type="scientific">Pestalotiopsis fici (strain W106-1 / CGMCC3.15140)</name>
    <dbReference type="NCBI Taxonomy" id="1229662"/>
    <lineage>
        <taxon>Eukaryota</taxon>
        <taxon>Fungi</taxon>
        <taxon>Dikarya</taxon>
        <taxon>Ascomycota</taxon>
        <taxon>Pezizomycotina</taxon>
        <taxon>Sordariomycetes</taxon>
        <taxon>Xylariomycetidae</taxon>
        <taxon>Amphisphaeriales</taxon>
        <taxon>Sporocadaceae</taxon>
        <taxon>Pestalotiopsis</taxon>
    </lineage>
</organism>
<keyword evidence="4" id="KW-1185">Reference proteome</keyword>
<feature type="transmembrane region" description="Helical" evidence="2">
    <location>
        <begin position="217"/>
        <end position="236"/>
    </location>
</feature>
<feature type="transmembrane region" description="Helical" evidence="2">
    <location>
        <begin position="51"/>
        <end position="71"/>
    </location>
</feature>
<feature type="transmembrane region" description="Helical" evidence="2">
    <location>
        <begin position="184"/>
        <end position="205"/>
    </location>
</feature>
<evidence type="ECO:0000256" key="2">
    <source>
        <dbReference type="SAM" id="Phobius"/>
    </source>
</evidence>
<keyword evidence="2" id="KW-0812">Transmembrane</keyword>